<evidence type="ECO:0000256" key="3">
    <source>
        <dbReference type="ARBA" id="ARBA00022729"/>
    </source>
</evidence>
<evidence type="ECO:0000259" key="9">
    <source>
        <dbReference type="SMART" id="SM00848"/>
    </source>
</evidence>
<dbReference type="InterPro" id="IPR039417">
    <property type="entry name" value="Peptidase_C1A_papain-like"/>
</dbReference>
<dbReference type="PANTHER" id="PTHR12411">
    <property type="entry name" value="CYSTEINE PROTEASE FAMILY C1-RELATED"/>
    <property type="match status" value="1"/>
</dbReference>
<dbReference type="Pfam" id="PF08246">
    <property type="entry name" value="Inhibitor_I29"/>
    <property type="match status" value="1"/>
</dbReference>
<evidence type="ECO:0000256" key="6">
    <source>
        <dbReference type="ARBA" id="ARBA00023157"/>
    </source>
</evidence>
<evidence type="ECO:0000313" key="11">
    <source>
        <dbReference type="Proteomes" id="UP000652761"/>
    </source>
</evidence>
<comment type="caution">
    <text evidence="10">The sequence shown here is derived from an EMBL/GenBank/DDBJ whole genome shotgun (WGS) entry which is preliminary data.</text>
</comment>
<dbReference type="CDD" id="cd02248">
    <property type="entry name" value="Peptidase_C1A"/>
    <property type="match status" value="1"/>
</dbReference>
<dbReference type="InterPro" id="IPR000169">
    <property type="entry name" value="Pept_cys_AS"/>
</dbReference>
<proteinExistence type="inferred from homology"/>
<dbReference type="InterPro" id="IPR013128">
    <property type="entry name" value="Peptidase_C1A"/>
</dbReference>
<dbReference type="SUPFAM" id="SSF54001">
    <property type="entry name" value="Cysteine proteinases"/>
    <property type="match status" value="1"/>
</dbReference>
<evidence type="ECO:0000259" key="8">
    <source>
        <dbReference type="SMART" id="SM00645"/>
    </source>
</evidence>
<keyword evidence="4" id="KW-0378">Hydrolase</keyword>
<dbReference type="InterPro" id="IPR013201">
    <property type="entry name" value="Prot_inhib_I29"/>
</dbReference>
<dbReference type="FunFam" id="3.90.70.10:FF:000067">
    <property type="entry name" value="Senescence-specific cysteine protease"/>
    <property type="match status" value="1"/>
</dbReference>
<evidence type="ECO:0000256" key="4">
    <source>
        <dbReference type="ARBA" id="ARBA00022801"/>
    </source>
</evidence>
<dbReference type="SMART" id="SM00645">
    <property type="entry name" value="Pept_C1"/>
    <property type="match status" value="1"/>
</dbReference>
<dbReference type="AlphaFoldDB" id="A0A843U832"/>
<name>A0A843U832_COLES</name>
<keyword evidence="2" id="KW-0645">Protease</keyword>
<evidence type="ECO:0000256" key="7">
    <source>
        <dbReference type="SAM" id="SignalP"/>
    </source>
</evidence>
<evidence type="ECO:0000256" key="5">
    <source>
        <dbReference type="ARBA" id="ARBA00022807"/>
    </source>
</evidence>
<dbReference type="EMBL" id="NMUH01000388">
    <property type="protein sequence ID" value="MQL78207.1"/>
    <property type="molecule type" value="Genomic_DNA"/>
</dbReference>
<dbReference type="InterPro" id="IPR038765">
    <property type="entry name" value="Papain-like_cys_pep_sf"/>
</dbReference>
<dbReference type="Pfam" id="PF00112">
    <property type="entry name" value="Peptidase_C1"/>
    <property type="match status" value="1"/>
</dbReference>
<dbReference type="SMART" id="SM00848">
    <property type="entry name" value="Inhibitor_I29"/>
    <property type="match status" value="1"/>
</dbReference>
<keyword evidence="6" id="KW-1015">Disulfide bond</keyword>
<comment type="similarity">
    <text evidence="1">Belongs to the peptidase C1 family.</text>
</comment>
<organism evidence="10 11">
    <name type="scientific">Colocasia esculenta</name>
    <name type="common">Wild taro</name>
    <name type="synonym">Arum esculentum</name>
    <dbReference type="NCBI Taxonomy" id="4460"/>
    <lineage>
        <taxon>Eukaryota</taxon>
        <taxon>Viridiplantae</taxon>
        <taxon>Streptophyta</taxon>
        <taxon>Embryophyta</taxon>
        <taxon>Tracheophyta</taxon>
        <taxon>Spermatophyta</taxon>
        <taxon>Magnoliopsida</taxon>
        <taxon>Liliopsida</taxon>
        <taxon>Araceae</taxon>
        <taxon>Aroideae</taxon>
        <taxon>Colocasieae</taxon>
        <taxon>Colocasia</taxon>
    </lineage>
</organism>
<keyword evidence="11" id="KW-1185">Reference proteome</keyword>
<feature type="domain" description="Peptidase C1A papain C-terminal" evidence="8">
    <location>
        <begin position="162"/>
        <end position="381"/>
    </location>
</feature>
<keyword evidence="5" id="KW-0788">Thiol protease</keyword>
<feature type="signal peptide" evidence="7">
    <location>
        <begin position="1"/>
        <end position="21"/>
    </location>
</feature>
<accession>A0A843U832</accession>
<dbReference type="PRINTS" id="PR00705">
    <property type="entry name" value="PAPAIN"/>
</dbReference>
<gene>
    <name evidence="10" type="ORF">Taro_010648</name>
</gene>
<dbReference type="GO" id="GO:0008234">
    <property type="term" value="F:cysteine-type peptidase activity"/>
    <property type="evidence" value="ECO:0007669"/>
    <property type="project" value="UniProtKB-KW"/>
</dbReference>
<dbReference type="GO" id="GO:0006508">
    <property type="term" value="P:proteolysis"/>
    <property type="evidence" value="ECO:0007669"/>
    <property type="project" value="UniProtKB-KW"/>
</dbReference>
<dbReference type="Proteomes" id="UP000652761">
    <property type="component" value="Unassembled WGS sequence"/>
</dbReference>
<dbReference type="OrthoDB" id="10253408at2759"/>
<feature type="domain" description="Cathepsin propeptide inhibitor" evidence="9">
    <location>
        <begin position="64"/>
        <end position="122"/>
    </location>
</feature>
<sequence length="383" mass="43424">MGSLTRANMIMIILLIVYVHATLTPSLAISNGMSIINNYDQEEGADSTELLGFVRCEQEMRHLFEEWMVKYDKSYNTLQERQRRLNIFKDNLRLIDEHNHPSNNHTFTLGLNHFADLTNEEFRSTYLMFQPVNVTHDELMLSTPTSDHRRQHVGRRRGRRSIPESIDWRDKGAVTAVKSQGQCGCCWTFATIATVESLNYIVRGDLITLSEQQLLDCDDQNFGCDGGFVCRAYEYIERNGGIDTDQNYPYVALNGTCKADLVNAVSIDDHVYTAYMSEEVMAEVVARAPAAVGVKASSDKFRFYRSGVITGGCGTDLDHVVAAVGYGATEESEWEQPHEYWIIKNSWSEGWGENGYARILRNNRRELDGTCGIASYITYPKIN</sequence>
<evidence type="ECO:0000256" key="1">
    <source>
        <dbReference type="ARBA" id="ARBA00008455"/>
    </source>
</evidence>
<dbReference type="PROSITE" id="PS00139">
    <property type="entry name" value="THIOL_PROTEASE_CYS"/>
    <property type="match status" value="1"/>
</dbReference>
<evidence type="ECO:0008006" key="12">
    <source>
        <dbReference type="Google" id="ProtNLM"/>
    </source>
</evidence>
<protein>
    <recommendedName>
        <fullName evidence="12">Cysteine proteinase</fullName>
    </recommendedName>
</protein>
<dbReference type="InterPro" id="IPR000668">
    <property type="entry name" value="Peptidase_C1A_C"/>
</dbReference>
<keyword evidence="3 7" id="KW-0732">Signal</keyword>
<dbReference type="Gene3D" id="3.90.70.10">
    <property type="entry name" value="Cysteine proteinases"/>
    <property type="match status" value="1"/>
</dbReference>
<reference evidence="10" key="1">
    <citation type="submission" date="2017-07" db="EMBL/GenBank/DDBJ databases">
        <title>Taro Niue Genome Assembly and Annotation.</title>
        <authorList>
            <person name="Atibalentja N."/>
            <person name="Keating K."/>
            <person name="Fields C.J."/>
        </authorList>
    </citation>
    <scope>NUCLEOTIDE SEQUENCE</scope>
    <source>
        <strain evidence="10">Niue_2</strain>
        <tissue evidence="10">Leaf</tissue>
    </source>
</reference>
<evidence type="ECO:0000256" key="2">
    <source>
        <dbReference type="ARBA" id="ARBA00022670"/>
    </source>
</evidence>
<feature type="chain" id="PRO_5032297439" description="Cysteine proteinase" evidence="7">
    <location>
        <begin position="22"/>
        <end position="383"/>
    </location>
</feature>
<evidence type="ECO:0000313" key="10">
    <source>
        <dbReference type="EMBL" id="MQL78207.1"/>
    </source>
</evidence>